<feature type="coiled-coil region" evidence="1">
    <location>
        <begin position="224"/>
        <end position="316"/>
    </location>
</feature>
<keyword evidence="1" id="KW-0175">Coiled coil</keyword>
<dbReference type="RefSeq" id="WP_192026214.1">
    <property type="nucleotide sequence ID" value="NZ_JACYTN010000016.1"/>
</dbReference>
<comment type="caution">
    <text evidence="3">The sequence shown here is derived from an EMBL/GenBank/DDBJ whole genome shotgun (WGS) entry which is preliminary data.</text>
</comment>
<feature type="coiled-coil region" evidence="1">
    <location>
        <begin position="9"/>
        <end position="75"/>
    </location>
</feature>
<dbReference type="Proteomes" id="UP000634529">
    <property type="component" value="Unassembled WGS sequence"/>
</dbReference>
<evidence type="ECO:0000256" key="1">
    <source>
        <dbReference type="SAM" id="Coils"/>
    </source>
</evidence>
<dbReference type="Pfam" id="PF13455">
    <property type="entry name" value="MUG113"/>
    <property type="match status" value="1"/>
</dbReference>
<dbReference type="InterPro" id="IPR018306">
    <property type="entry name" value="Phage_T5_Orf172_DNA-bd"/>
</dbReference>
<gene>
    <name evidence="3" type="ORF">IFO66_16465</name>
</gene>
<dbReference type="SMART" id="SM00974">
    <property type="entry name" value="T5orf172"/>
    <property type="match status" value="1"/>
</dbReference>
<keyword evidence="4" id="KW-1185">Reference proteome</keyword>
<dbReference type="Pfam" id="PF13250">
    <property type="entry name" value="SNIPE"/>
    <property type="match status" value="1"/>
</dbReference>
<evidence type="ECO:0000313" key="3">
    <source>
        <dbReference type="EMBL" id="MBD8499889.1"/>
    </source>
</evidence>
<feature type="domain" description="Bacteriophage T5 Orf172 DNA-binding" evidence="2">
    <location>
        <begin position="333"/>
        <end position="416"/>
    </location>
</feature>
<dbReference type="InterPro" id="IPR025280">
    <property type="entry name" value="SNIPE"/>
</dbReference>
<protein>
    <submittedName>
        <fullName evidence="3">DUF4041 domain-containing protein</fullName>
    </submittedName>
</protein>
<name>A0ABR9B0N3_9BACL</name>
<evidence type="ECO:0000313" key="4">
    <source>
        <dbReference type="Proteomes" id="UP000634529"/>
    </source>
</evidence>
<proteinExistence type="predicted"/>
<reference evidence="3 4" key="1">
    <citation type="submission" date="2020-09" db="EMBL/GenBank/DDBJ databases">
        <title>Paenibacillus sp. CAU 1523 isolated from sand of Haeundae Beach.</title>
        <authorList>
            <person name="Kim W."/>
        </authorList>
    </citation>
    <scope>NUCLEOTIDE SEQUENCE [LARGE SCALE GENOMIC DNA]</scope>
    <source>
        <strain evidence="3 4">CAU 1523</strain>
    </source>
</reference>
<evidence type="ECO:0000259" key="2">
    <source>
        <dbReference type="SMART" id="SM00974"/>
    </source>
</evidence>
<sequence length="461" mass="54289">MSVFDVFKLKKIKAELESLKRENESLHSILTPEHQEIYDLTLRISSLNIEKEKIINDIEYQKDEYENKKSDISNSLFRLNSQAEQKKKELLVLDEQLMLESFSLYERQYEFIDSVAFKEALESIRDRQKSMIKNSTACTGNQNWTVNNSQSEGRKMVNDMIKLVLRSFNNECDSCVSNVKFNNIHTFEKRIKAAFEALNKLGRIMQVSISNDYLRLKFSELYLAHEYQLKKQEEKEEQKQIREQMREEARLQREVEEARKVVEKERRHYSNALEKALKQLESCKNDDDRTLILSKIDELQNNLEEIEQQLKDIDYREANQKAGYVYVISNIGSFGEGVYKIGMTRRLEPLDRVSELGDASVPFNFDIHAMIFSENAPGLEAALHREFENKRLNKINKRREYFKVTLDEIESVITKNHDKTVEFIRIAEAEEYRESKLLNKEKSLVITELTQSWEEAAVSKE</sequence>
<accession>A0ABR9B0N3</accession>
<organism evidence="3 4">
    <name type="scientific">Paenibacillus arenosi</name>
    <dbReference type="NCBI Taxonomy" id="2774142"/>
    <lineage>
        <taxon>Bacteria</taxon>
        <taxon>Bacillati</taxon>
        <taxon>Bacillota</taxon>
        <taxon>Bacilli</taxon>
        <taxon>Bacillales</taxon>
        <taxon>Paenibacillaceae</taxon>
        <taxon>Paenibacillus</taxon>
    </lineage>
</organism>
<dbReference type="EMBL" id="JACYTN010000016">
    <property type="protein sequence ID" value="MBD8499889.1"/>
    <property type="molecule type" value="Genomic_DNA"/>
</dbReference>